<dbReference type="InterPro" id="IPR000182">
    <property type="entry name" value="GNAT_dom"/>
</dbReference>
<dbReference type="Gene3D" id="3.40.630.30">
    <property type="match status" value="2"/>
</dbReference>
<protein>
    <submittedName>
        <fullName evidence="6">GNAT family N-acetyltransferase</fullName>
    </submittedName>
</protein>
<dbReference type="AlphaFoldDB" id="A0A367Y2E4"/>
<evidence type="ECO:0000256" key="2">
    <source>
        <dbReference type="ARBA" id="ARBA00022679"/>
    </source>
</evidence>
<comment type="caution">
    <text evidence="6">The sequence shown here is derived from an EMBL/GenBank/DDBJ whole genome shotgun (WGS) entry which is preliminary data.</text>
</comment>
<dbReference type="EMBL" id="QORO01000002">
    <property type="protein sequence ID" value="RCK60043.1"/>
    <property type="molecule type" value="Genomic_DNA"/>
</dbReference>
<evidence type="ECO:0000313" key="7">
    <source>
        <dbReference type="Proteomes" id="UP000253508"/>
    </source>
</evidence>
<dbReference type="InterPro" id="IPR016181">
    <property type="entry name" value="Acyl_CoA_acyltransferase"/>
</dbReference>
<comment type="similarity">
    <text evidence="1 4">Belongs to the acetyltransferase Eis family.</text>
</comment>
<dbReference type="PANTHER" id="PTHR37817">
    <property type="entry name" value="N-ACETYLTRANSFERASE EIS"/>
    <property type="match status" value="1"/>
</dbReference>
<accession>A0A367Y2E4</accession>
<keyword evidence="3 4" id="KW-0012">Acyltransferase</keyword>
<dbReference type="InterPro" id="IPR036527">
    <property type="entry name" value="SCP2_sterol-bd_dom_sf"/>
</dbReference>
<keyword evidence="2 4" id="KW-0808">Transferase</keyword>
<dbReference type="PANTHER" id="PTHR37817:SF1">
    <property type="entry name" value="N-ACETYLTRANSFERASE EIS"/>
    <property type="match status" value="1"/>
</dbReference>
<dbReference type="HAMAP" id="MF_01812">
    <property type="entry name" value="Eis"/>
    <property type="match status" value="1"/>
</dbReference>
<feature type="active site" description="Proton acceptor; via carboxylate" evidence="4">
    <location>
        <position position="430"/>
    </location>
</feature>
<evidence type="ECO:0000256" key="3">
    <source>
        <dbReference type="ARBA" id="ARBA00023315"/>
    </source>
</evidence>
<feature type="active site" description="Proton donor" evidence="4">
    <location>
        <position position="147"/>
    </location>
</feature>
<gene>
    <name evidence="6" type="ORF">DTO57_07860</name>
</gene>
<dbReference type="InterPro" id="IPR041380">
    <property type="entry name" value="Acetyltransf_17"/>
</dbReference>
<evidence type="ECO:0000313" key="6">
    <source>
        <dbReference type="EMBL" id="RCK60043.1"/>
    </source>
</evidence>
<dbReference type="Pfam" id="PF17668">
    <property type="entry name" value="Acetyltransf_17"/>
    <property type="match status" value="1"/>
</dbReference>
<dbReference type="SUPFAM" id="SSF55718">
    <property type="entry name" value="SCP-like"/>
    <property type="match status" value="1"/>
</dbReference>
<evidence type="ECO:0000259" key="5">
    <source>
        <dbReference type="PROSITE" id="PS51186"/>
    </source>
</evidence>
<dbReference type="SUPFAM" id="SSF55729">
    <property type="entry name" value="Acyl-CoA N-acyltransferases (Nat)"/>
    <property type="match status" value="1"/>
</dbReference>
<dbReference type="GO" id="GO:0034069">
    <property type="term" value="F:aminoglycoside N-acetyltransferase activity"/>
    <property type="evidence" value="ECO:0007669"/>
    <property type="project" value="TreeGrafter"/>
</dbReference>
<name>A0A367Y2E4_9MICO</name>
<dbReference type="InterPro" id="IPR022902">
    <property type="entry name" value="NAcTrfase_Eis"/>
</dbReference>
<reference evidence="6 7" key="1">
    <citation type="submission" date="2018-07" db="EMBL/GenBank/DDBJ databases">
        <title>Microbacterium endoborsara sp. nov., a novel actinobacterium isolated from Borszczowia aralocaspica.</title>
        <authorList>
            <person name="An D."/>
        </authorList>
    </citation>
    <scope>NUCLEOTIDE SEQUENCE [LARGE SCALE GENOMIC DNA]</scope>
    <source>
        <strain evidence="6 7">C1.15228</strain>
    </source>
</reference>
<organism evidence="6 7">
    <name type="scientific">Microbacterium sorbitolivorans</name>
    <dbReference type="NCBI Taxonomy" id="1867410"/>
    <lineage>
        <taxon>Bacteria</taxon>
        <taxon>Bacillati</taxon>
        <taxon>Actinomycetota</taxon>
        <taxon>Actinomycetes</taxon>
        <taxon>Micrococcales</taxon>
        <taxon>Microbacteriaceae</taxon>
        <taxon>Microbacterium</taxon>
    </lineage>
</organism>
<dbReference type="InterPro" id="IPR051554">
    <property type="entry name" value="Acetyltransferase_Eis"/>
</dbReference>
<dbReference type="InterPro" id="IPR025559">
    <property type="entry name" value="Eis_dom"/>
</dbReference>
<evidence type="ECO:0000256" key="1">
    <source>
        <dbReference type="ARBA" id="ARBA00009213"/>
    </source>
</evidence>
<feature type="binding site" evidence="4">
    <location>
        <begin position="114"/>
        <end position="119"/>
    </location>
    <ligand>
        <name>acetyl-CoA</name>
        <dbReference type="ChEBI" id="CHEBI:57288"/>
    </ligand>
</feature>
<dbReference type="PROSITE" id="PS51186">
    <property type="entry name" value="GNAT"/>
    <property type="match status" value="1"/>
</dbReference>
<feature type="binding site" evidence="4">
    <location>
        <begin position="142"/>
        <end position="143"/>
    </location>
    <ligand>
        <name>acetyl-CoA</name>
        <dbReference type="ChEBI" id="CHEBI:57288"/>
    </ligand>
</feature>
<sequence>MSQNNAQNVPIDVTARENLAAQGLTYRAVGEEDLADYLRAKQRGFLGPEPTNEAIDAERNLLDRCRAVAVYDETAAQPYPVATARSWETSMTIPGGQTPMWAITSVTVAATHRRRGIARNMLEGELRAAQGAGYALAGLTVTEATIYGRYGFGPAASVQSYSIDTRRAGWGHTDPAARILFVDREQLARDLADLHEGTRADRIGDTDVWEGHWWDAAGLEPDAEKPRDIRGARAVDVDGTLVGAMAFSIGDGPDHSSHVLRVIHLVAATADARAALWRFALSYDLVGTVTAELQPLDEPLPWLVADRRAIRRTVRDHGWIRILDVPEALARRPLAGPVGVRLEVTDPLGLAGGAWTLLQLGGQGLQVAPLSDGESAQVTIDIGALSAAYLGDVRLEELAAAGRVTGESAKIRELSEALRTDRAAHLSFWY</sequence>
<dbReference type="GO" id="GO:0030649">
    <property type="term" value="P:aminoglycoside antibiotic catabolic process"/>
    <property type="evidence" value="ECO:0007669"/>
    <property type="project" value="TreeGrafter"/>
</dbReference>
<feature type="binding site" evidence="4">
    <location>
        <begin position="106"/>
        <end position="108"/>
    </location>
    <ligand>
        <name>acetyl-CoA</name>
        <dbReference type="ChEBI" id="CHEBI:57288"/>
    </ligand>
</feature>
<dbReference type="OrthoDB" id="8399956at2"/>
<proteinExistence type="inferred from homology"/>
<dbReference type="Gene3D" id="3.30.1050.10">
    <property type="entry name" value="SCP2 sterol-binding domain"/>
    <property type="match status" value="1"/>
</dbReference>
<dbReference type="Proteomes" id="UP000253508">
    <property type="component" value="Unassembled WGS sequence"/>
</dbReference>
<evidence type="ECO:0000256" key="4">
    <source>
        <dbReference type="HAMAP-Rule" id="MF_01812"/>
    </source>
</evidence>
<feature type="domain" description="N-acetyltransferase" evidence="5">
    <location>
        <begin position="24"/>
        <end position="175"/>
    </location>
</feature>
<keyword evidence="7" id="KW-1185">Reference proteome</keyword>
<dbReference type="RefSeq" id="WP_114117658.1">
    <property type="nucleotide sequence ID" value="NZ_BMHU01000003.1"/>
</dbReference>
<dbReference type="Pfam" id="PF13530">
    <property type="entry name" value="SCP2_2"/>
    <property type="match status" value="1"/>
</dbReference>
<dbReference type="Pfam" id="PF13527">
    <property type="entry name" value="Acetyltransf_9"/>
    <property type="match status" value="1"/>
</dbReference>
<comment type="subunit">
    <text evidence="4">Homohexamer; trimer of dimers.</text>
</comment>